<evidence type="ECO:0000313" key="2">
    <source>
        <dbReference type="EMBL" id="EFE65749.2"/>
    </source>
</evidence>
<name>D6A4A9_STRV1</name>
<accession>D6A4A9</accession>
<dbReference type="Proteomes" id="UP000003824">
    <property type="component" value="Unassembled WGS sequence"/>
</dbReference>
<dbReference type="InterPro" id="IPR032490">
    <property type="entry name" value="DUF5047"/>
</dbReference>
<evidence type="ECO:0000313" key="3">
    <source>
        <dbReference type="Proteomes" id="UP000003824"/>
    </source>
</evidence>
<dbReference type="AlphaFoldDB" id="D6A4A9"/>
<feature type="domain" description="DUF5047" evidence="1">
    <location>
        <begin position="61"/>
        <end position="189"/>
    </location>
</feature>
<evidence type="ECO:0000259" key="1">
    <source>
        <dbReference type="Pfam" id="PF16466"/>
    </source>
</evidence>
<sequence>MRTCWTCTTRARISCSTAGGDAVYPVSERFLDRLAESHTPVTRVQLMLTTGEVKELEHTGGSVTVDRGQAIRRTCTVTVPDPALIPRTPSDQLAVYGARLRISRGVDYGDGSHPELVPLGVFRLDSVDGDVSEGPVTLQGKDLSAVVADDKFTTRYRASGTVVSAISALIRRSLPDATITSLITDQPIGSRWFDIEGDPWAGCQEIAAAAGAEVYATPDGEFAISTLPDLATVTPVWAVEATEGGVYISGNRAMSSDGVHNGVLARGENSSDGIPPVSALVVDNDPNSPTYWGGPYGRRPLFYSSSTLITNAACLRAAQLKLVEARAPNASGDISSLPNPALEPGDVIRVVHEDGTRELHQVASFSVPLDLGGDFPISTISAKEDA</sequence>
<dbReference type="Pfam" id="PF16466">
    <property type="entry name" value="DUF5047"/>
    <property type="match status" value="1"/>
</dbReference>
<reference evidence="3" key="1">
    <citation type="submission" date="2008-12" db="EMBL/GenBank/DDBJ databases">
        <title>Annotation of Streptomyces ghanaensis ATCC 14672.</title>
        <authorList>
            <consortium name="The Broad Institute Genome Sequencing Platform"/>
            <consortium name="Broad Institute Microbial Sequencing Center"/>
            <person name="Fischbach M."/>
            <person name="Ward D."/>
            <person name="Young S."/>
            <person name="Kodira C.D."/>
            <person name="Zeng Q."/>
            <person name="Koehrsen M."/>
            <person name="Godfrey P."/>
            <person name="Alvarado L."/>
            <person name="Berlin A.M."/>
            <person name="Borenstein D."/>
            <person name="Chen Z."/>
            <person name="Engels R."/>
            <person name="Freedman E."/>
            <person name="Gellesch M."/>
            <person name="Goldberg J."/>
            <person name="Griggs A."/>
            <person name="Gujja S."/>
            <person name="Heiman D.I."/>
            <person name="Hepburn T.A."/>
            <person name="Howarth C."/>
            <person name="Jen D."/>
            <person name="Larson L."/>
            <person name="Lewis B."/>
            <person name="Mehta T."/>
            <person name="Park D."/>
            <person name="Pearson M."/>
            <person name="Roberts A."/>
            <person name="Saif S."/>
            <person name="Shea T.D."/>
            <person name="Shenoy N."/>
            <person name="Sisk P."/>
            <person name="Stolte C."/>
            <person name="Sykes S.N."/>
            <person name="Walk T."/>
            <person name="White J."/>
            <person name="Yandava C."/>
            <person name="Straight P."/>
            <person name="Clardy J."/>
            <person name="Hung D."/>
            <person name="Kolter R."/>
            <person name="Mekalanos J."/>
            <person name="Walker S."/>
            <person name="Walsh C.T."/>
            <person name="Wieland B.L.C."/>
            <person name="Ilzarbe M."/>
            <person name="Galagan J."/>
            <person name="Nusbaum C."/>
            <person name="Birren B."/>
        </authorList>
    </citation>
    <scope>NUCLEOTIDE SEQUENCE [LARGE SCALE GENOMIC DNA]</scope>
    <source>
        <strain evidence="3">ATCC 14672 / DSM 40746 / JCM 4963 / KCTC 9882 / NRRL B-12104 / FH 1290</strain>
    </source>
</reference>
<protein>
    <submittedName>
        <fullName evidence="2">Peptidase</fullName>
    </submittedName>
</protein>
<proteinExistence type="predicted"/>
<dbReference type="eggNOG" id="ENOG50341IF">
    <property type="taxonomic scope" value="Bacteria"/>
</dbReference>
<gene>
    <name evidence="2" type="ORF">SSFG_01003</name>
</gene>
<organism evidence="2 3">
    <name type="scientific">Streptomyces viridosporus (strain ATCC 14672 / DSM 40746 / JCM 4963 / KCTC 9882 / NRRL B-12104 / FH 1290)</name>
    <name type="common">Streptomyces ghanaensis</name>
    <dbReference type="NCBI Taxonomy" id="566461"/>
    <lineage>
        <taxon>Bacteria</taxon>
        <taxon>Bacillati</taxon>
        <taxon>Actinomycetota</taxon>
        <taxon>Actinomycetes</taxon>
        <taxon>Kitasatosporales</taxon>
        <taxon>Streptomycetaceae</taxon>
        <taxon>Streptomyces</taxon>
    </lineage>
</organism>
<dbReference type="EMBL" id="DS999641">
    <property type="protein sequence ID" value="EFE65749.2"/>
    <property type="molecule type" value="Genomic_DNA"/>
</dbReference>